<organism evidence="1 2">
    <name type="scientific">Tautonia sociabilis</name>
    <dbReference type="NCBI Taxonomy" id="2080755"/>
    <lineage>
        <taxon>Bacteria</taxon>
        <taxon>Pseudomonadati</taxon>
        <taxon>Planctomycetota</taxon>
        <taxon>Planctomycetia</taxon>
        <taxon>Isosphaerales</taxon>
        <taxon>Isosphaeraceae</taxon>
        <taxon>Tautonia</taxon>
    </lineage>
</organism>
<evidence type="ECO:0000313" key="1">
    <source>
        <dbReference type="EMBL" id="RUL89681.1"/>
    </source>
</evidence>
<dbReference type="AlphaFoldDB" id="A0A432MQC0"/>
<reference evidence="1 2" key="2">
    <citation type="submission" date="2019-01" db="EMBL/GenBank/DDBJ databases">
        <title>Tautonia sociabilis, a novel thermotolerant planctomycete of Isosphaeraceae family, isolated from a 4000 m deep subterranean habitat.</title>
        <authorList>
            <person name="Kovaleva O.L."/>
            <person name="Elcheninov A.G."/>
            <person name="Van Heerden E."/>
            <person name="Toshchakov S.V."/>
            <person name="Novikov A."/>
            <person name="Bonch-Osmolovskaya E.A."/>
            <person name="Kublanov I.V."/>
        </authorList>
    </citation>
    <scope>NUCLEOTIDE SEQUENCE [LARGE SCALE GENOMIC DNA]</scope>
    <source>
        <strain evidence="1 2">GM2012</strain>
    </source>
</reference>
<dbReference type="OrthoDB" id="290137at2"/>
<name>A0A432MQC0_9BACT</name>
<gene>
    <name evidence="1" type="ORF">TsocGM_00480</name>
</gene>
<keyword evidence="2" id="KW-1185">Reference proteome</keyword>
<dbReference type="EMBL" id="RYZH01000001">
    <property type="protein sequence ID" value="RUL89681.1"/>
    <property type="molecule type" value="Genomic_DNA"/>
</dbReference>
<proteinExistence type="predicted"/>
<protein>
    <submittedName>
        <fullName evidence="1">Uncharacterized protein</fullName>
    </submittedName>
</protein>
<dbReference type="RefSeq" id="WP_126723356.1">
    <property type="nucleotide sequence ID" value="NZ_RYZH01000001.1"/>
</dbReference>
<accession>A0A432MQC0</accession>
<reference evidence="1 2" key="1">
    <citation type="submission" date="2018-12" db="EMBL/GenBank/DDBJ databases">
        <authorList>
            <person name="Toschakov S.V."/>
        </authorList>
    </citation>
    <scope>NUCLEOTIDE SEQUENCE [LARGE SCALE GENOMIC DNA]</scope>
    <source>
        <strain evidence="1 2">GM2012</strain>
    </source>
</reference>
<comment type="caution">
    <text evidence="1">The sequence shown here is derived from an EMBL/GenBank/DDBJ whole genome shotgun (WGS) entry which is preliminary data.</text>
</comment>
<dbReference type="Proteomes" id="UP000280296">
    <property type="component" value="Unassembled WGS sequence"/>
</dbReference>
<evidence type="ECO:0000313" key="2">
    <source>
        <dbReference type="Proteomes" id="UP000280296"/>
    </source>
</evidence>
<sequence>MAAQENAERPAPDPRLKVLKKFRGKFLPKGPLRERHRELLKRWESGDDHGGVTFEELKALLDDWRADQARRKNPKAAAQA</sequence>